<dbReference type="InterPro" id="IPR037401">
    <property type="entry name" value="SnoaL-like"/>
</dbReference>
<accession>A0A229ULD2</accession>
<dbReference type="InterPro" id="IPR032710">
    <property type="entry name" value="NTF2-like_dom_sf"/>
</dbReference>
<name>A0A229ULD2_9BACL</name>
<dbReference type="EMBL" id="NMQW01000039">
    <property type="protein sequence ID" value="OXM83719.1"/>
    <property type="molecule type" value="Genomic_DNA"/>
</dbReference>
<keyword evidence="3" id="KW-1185">Reference proteome</keyword>
<feature type="domain" description="SnoaL-like" evidence="1">
    <location>
        <begin position="28"/>
        <end position="113"/>
    </location>
</feature>
<reference evidence="2 3" key="1">
    <citation type="submission" date="2017-07" db="EMBL/GenBank/DDBJ databases">
        <title>Genome sequencing and assembly of Paenibacillus rigui.</title>
        <authorList>
            <person name="Mayilraj S."/>
        </authorList>
    </citation>
    <scope>NUCLEOTIDE SEQUENCE [LARGE SCALE GENOMIC DNA]</scope>
    <source>
        <strain evidence="2 3">JCM 16352</strain>
    </source>
</reference>
<dbReference type="Pfam" id="PF12680">
    <property type="entry name" value="SnoaL_2"/>
    <property type="match status" value="1"/>
</dbReference>
<dbReference type="OrthoDB" id="2613830at2"/>
<dbReference type="Gene3D" id="3.10.450.50">
    <property type="match status" value="1"/>
</dbReference>
<dbReference type="AlphaFoldDB" id="A0A229ULD2"/>
<sequence length="124" mass="14048">MATTISDLIHKHIDNIWSETDPKKRRIAISEVYSEYCRVYDPFFEDVIVGHDALMGLIDEVQAKNPGFIFTIVPESIDEHHGQVRFNWSYGPPEEPSTITGQDFIHVEDGTIISLTLFIDAPSA</sequence>
<dbReference type="SUPFAM" id="SSF54427">
    <property type="entry name" value="NTF2-like"/>
    <property type="match status" value="1"/>
</dbReference>
<gene>
    <name evidence="2" type="ORF">CF651_24295</name>
</gene>
<evidence type="ECO:0000313" key="3">
    <source>
        <dbReference type="Proteomes" id="UP000215509"/>
    </source>
</evidence>
<proteinExistence type="predicted"/>
<protein>
    <recommendedName>
        <fullName evidence="1">SnoaL-like domain-containing protein</fullName>
    </recommendedName>
</protein>
<organism evidence="2 3">
    <name type="scientific">Paenibacillus rigui</name>
    <dbReference type="NCBI Taxonomy" id="554312"/>
    <lineage>
        <taxon>Bacteria</taxon>
        <taxon>Bacillati</taxon>
        <taxon>Bacillota</taxon>
        <taxon>Bacilli</taxon>
        <taxon>Bacillales</taxon>
        <taxon>Paenibacillaceae</taxon>
        <taxon>Paenibacillus</taxon>
    </lineage>
</organism>
<dbReference type="RefSeq" id="WP_094017477.1">
    <property type="nucleotide sequence ID" value="NZ_NMQW01000039.1"/>
</dbReference>
<evidence type="ECO:0000313" key="2">
    <source>
        <dbReference type="EMBL" id="OXM83719.1"/>
    </source>
</evidence>
<dbReference type="Proteomes" id="UP000215509">
    <property type="component" value="Unassembled WGS sequence"/>
</dbReference>
<evidence type="ECO:0000259" key="1">
    <source>
        <dbReference type="Pfam" id="PF12680"/>
    </source>
</evidence>
<comment type="caution">
    <text evidence="2">The sequence shown here is derived from an EMBL/GenBank/DDBJ whole genome shotgun (WGS) entry which is preliminary data.</text>
</comment>